<evidence type="ECO:0008006" key="3">
    <source>
        <dbReference type="Google" id="ProtNLM"/>
    </source>
</evidence>
<dbReference type="OrthoDB" id="9770443at2"/>
<proteinExistence type="predicted"/>
<organism evidence="1 2">
    <name type="scientific">[Eubacterium] siraeum</name>
    <dbReference type="NCBI Taxonomy" id="39492"/>
    <lineage>
        <taxon>Bacteria</taxon>
        <taxon>Bacillati</taxon>
        <taxon>Bacillota</taxon>
        <taxon>Clostridia</taxon>
        <taxon>Eubacteriales</taxon>
        <taxon>Oscillospiraceae</taxon>
        <taxon>Oscillospiraceae incertae sedis</taxon>
    </lineage>
</organism>
<evidence type="ECO:0000313" key="1">
    <source>
        <dbReference type="EMBL" id="CUQ90526.1"/>
    </source>
</evidence>
<dbReference type="EMBL" id="CZBY01000020">
    <property type="protein sequence ID" value="CUQ90526.1"/>
    <property type="molecule type" value="Genomic_DNA"/>
</dbReference>
<sequence>MANSITKFKAYIDKLDTVYQQASATSILDADADTVRMGAKAGEFLIPKMSMDGLADYSRSSGYVKGDVTITYETKSCNYDRGRKFSVDAMDNEETAGIAFGKLASEFIRTKVVPEMDAFRFAKYASATGVLSAAEATPTAGTAVLTALQTAVNAQDEAEVNVDGKILFITPTLLTLAKNVDTTKSKAILDRFEKIITVPQTRFYTAIDMKDGTSSNETAGGYAGATGGYKINFMIINRDSVIQFGKHTVNKVVAPEENQTDDGYMFFYRAYSIAETYENKVKGIYLNRDTTALT</sequence>
<dbReference type="AlphaFoldDB" id="A0A175A2F4"/>
<accession>A0A175A2F4</accession>
<protein>
    <recommendedName>
        <fullName evidence="3">Phage capsid family</fullName>
    </recommendedName>
</protein>
<reference evidence="1 2" key="1">
    <citation type="submission" date="2015-09" db="EMBL/GenBank/DDBJ databases">
        <authorList>
            <consortium name="Pathogen Informatics"/>
        </authorList>
    </citation>
    <scope>NUCLEOTIDE SEQUENCE [LARGE SCALE GENOMIC DNA]</scope>
    <source>
        <strain evidence="1 2">2789STDY5834928</strain>
    </source>
</reference>
<dbReference type="STRING" id="39492.ERS852540_02149"/>
<name>A0A175A2F4_9FIRM</name>
<dbReference type="Proteomes" id="UP000095662">
    <property type="component" value="Unassembled WGS sequence"/>
</dbReference>
<evidence type="ECO:0000313" key="2">
    <source>
        <dbReference type="Proteomes" id="UP000095662"/>
    </source>
</evidence>
<gene>
    <name evidence="1" type="ORF">ERS852540_02149</name>
</gene>